<proteinExistence type="predicted"/>
<sequence length="536" mass="60262">MSSQSKNISVSTPSSSSGLMRQQMEQQKKTNQMLFKELERVKESKKPAEVTTPLKSRILDFNYSGSPGVHRGNFLPMHSGITTAGPTPAEIGITLSMAKELKKLREMISSVPGVVQPIPEISSTSHRISRFAPPLCDAEIPKRFQTPNMKLYDGTTDPEEHVAQNRALRFIRLEDDKKIQQRVNAPTSYTQPNPKAEPAPFRSYRSKQYSKPANHRVNAVEDDEEEYPKLWPRKFERNPGGKDKSNWCAFHEDFGHITEDCIALRKEISYLLSKGYLKEFLGKGKNKTKDHDRIPQRAKSPPPDAKVIGFISGGSDICGTSYSAAKRNAKEAKTKNGDRPIRTSSLTTEKVICFDEDDRNDVQDSHHDGLVITLYIANHFIRRILIDGGSSVNIIQHEVLKRMGIPDSEIISKSSVLVGFNGEVKSTVGEIKLPIYIEGVNSIQKFCVIDSLSCYNVILGRPWIHNMKAVPSIYHHCVKMPTLWEWDVLETKEHDVKEVSLDAENPDVKILVGSNIPGDIEKDILNFLRARKATFA</sequence>
<organism evidence="1 2">
    <name type="scientific">Smallanthus sonchifolius</name>
    <dbReference type="NCBI Taxonomy" id="185202"/>
    <lineage>
        <taxon>Eukaryota</taxon>
        <taxon>Viridiplantae</taxon>
        <taxon>Streptophyta</taxon>
        <taxon>Embryophyta</taxon>
        <taxon>Tracheophyta</taxon>
        <taxon>Spermatophyta</taxon>
        <taxon>Magnoliopsida</taxon>
        <taxon>eudicotyledons</taxon>
        <taxon>Gunneridae</taxon>
        <taxon>Pentapetalae</taxon>
        <taxon>asterids</taxon>
        <taxon>campanulids</taxon>
        <taxon>Asterales</taxon>
        <taxon>Asteraceae</taxon>
        <taxon>Asteroideae</taxon>
        <taxon>Heliantheae alliance</taxon>
        <taxon>Millerieae</taxon>
        <taxon>Smallanthus</taxon>
    </lineage>
</organism>
<evidence type="ECO:0000313" key="1">
    <source>
        <dbReference type="EMBL" id="KAI3812244.1"/>
    </source>
</evidence>
<reference evidence="1 2" key="2">
    <citation type="journal article" date="2022" name="Mol. Ecol. Resour.">
        <title>The genomes of chicory, endive, great burdock and yacon provide insights into Asteraceae paleo-polyploidization history and plant inulin production.</title>
        <authorList>
            <person name="Fan W."/>
            <person name="Wang S."/>
            <person name="Wang H."/>
            <person name="Wang A."/>
            <person name="Jiang F."/>
            <person name="Liu H."/>
            <person name="Zhao H."/>
            <person name="Xu D."/>
            <person name="Zhang Y."/>
        </authorList>
    </citation>
    <scope>NUCLEOTIDE SEQUENCE [LARGE SCALE GENOMIC DNA]</scope>
    <source>
        <strain evidence="2">cv. Yunnan</strain>
        <tissue evidence="1">Leaves</tissue>
    </source>
</reference>
<dbReference type="Proteomes" id="UP001056120">
    <property type="component" value="Linkage Group LG06"/>
</dbReference>
<accession>A0ACB9IVH1</accession>
<comment type="caution">
    <text evidence="1">The sequence shown here is derived from an EMBL/GenBank/DDBJ whole genome shotgun (WGS) entry which is preliminary data.</text>
</comment>
<name>A0ACB9IVH1_9ASTR</name>
<keyword evidence="2" id="KW-1185">Reference proteome</keyword>
<reference evidence="2" key="1">
    <citation type="journal article" date="2022" name="Mol. Ecol. Resour.">
        <title>The genomes of chicory, endive, great burdock and yacon provide insights into Asteraceae palaeo-polyploidization history and plant inulin production.</title>
        <authorList>
            <person name="Fan W."/>
            <person name="Wang S."/>
            <person name="Wang H."/>
            <person name="Wang A."/>
            <person name="Jiang F."/>
            <person name="Liu H."/>
            <person name="Zhao H."/>
            <person name="Xu D."/>
            <person name="Zhang Y."/>
        </authorList>
    </citation>
    <scope>NUCLEOTIDE SEQUENCE [LARGE SCALE GENOMIC DNA]</scope>
    <source>
        <strain evidence="2">cv. Yunnan</strain>
    </source>
</reference>
<protein>
    <submittedName>
        <fullName evidence="1">Uncharacterized protein</fullName>
    </submittedName>
</protein>
<evidence type="ECO:0000313" key="2">
    <source>
        <dbReference type="Proteomes" id="UP001056120"/>
    </source>
</evidence>
<dbReference type="EMBL" id="CM042023">
    <property type="protein sequence ID" value="KAI3812244.1"/>
    <property type="molecule type" value="Genomic_DNA"/>
</dbReference>
<gene>
    <name evidence="1" type="ORF">L1987_16951</name>
</gene>